<dbReference type="AlphaFoldDB" id="A0AAU9MMT5"/>
<comment type="caution">
    <text evidence="1">The sequence shown here is derived from an EMBL/GenBank/DDBJ whole genome shotgun (WGS) entry which is preliminary data.</text>
</comment>
<name>A0AAU9MMT5_9ASTR</name>
<gene>
    <name evidence="1" type="ORF">LVIROSA_LOCUS14578</name>
</gene>
<keyword evidence="2" id="KW-1185">Reference proteome</keyword>
<accession>A0AAU9MMT5</accession>
<dbReference type="Proteomes" id="UP001157418">
    <property type="component" value="Unassembled WGS sequence"/>
</dbReference>
<evidence type="ECO:0000313" key="2">
    <source>
        <dbReference type="Proteomes" id="UP001157418"/>
    </source>
</evidence>
<sequence>MKEGLSGVIDHVLESLEFGYGVNKFQDVCLAAGNVLGMQEAKELIGGGSKLEDALEDDVDHEAIIDEALDAFASLDYASVFDLEKLNVEKLKQMVQAYGYAGPS</sequence>
<protein>
    <submittedName>
        <fullName evidence="1">Uncharacterized protein</fullName>
    </submittedName>
</protein>
<organism evidence="1 2">
    <name type="scientific">Lactuca virosa</name>
    <dbReference type="NCBI Taxonomy" id="75947"/>
    <lineage>
        <taxon>Eukaryota</taxon>
        <taxon>Viridiplantae</taxon>
        <taxon>Streptophyta</taxon>
        <taxon>Embryophyta</taxon>
        <taxon>Tracheophyta</taxon>
        <taxon>Spermatophyta</taxon>
        <taxon>Magnoliopsida</taxon>
        <taxon>eudicotyledons</taxon>
        <taxon>Gunneridae</taxon>
        <taxon>Pentapetalae</taxon>
        <taxon>asterids</taxon>
        <taxon>campanulids</taxon>
        <taxon>Asterales</taxon>
        <taxon>Asteraceae</taxon>
        <taxon>Cichorioideae</taxon>
        <taxon>Cichorieae</taxon>
        <taxon>Lactucinae</taxon>
        <taxon>Lactuca</taxon>
    </lineage>
</organism>
<proteinExistence type="predicted"/>
<reference evidence="1 2" key="1">
    <citation type="submission" date="2022-01" db="EMBL/GenBank/DDBJ databases">
        <authorList>
            <person name="Xiong W."/>
            <person name="Schranz E."/>
        </authorList>
    </citation>
    <scope>NUCLEOTIDE SEQUENCE [LARGE SCALE GENOMIC DNA]</scope>
</reference>
<dbReference type="EMBL" id="CAKMRJ010002223">
    <property type="protein sequence ID" value="CAH1427580.1"/>
    <property type="molecule type" value="Genomic_DNA"/>
</dbReference>
<evidence type="ECO:0000313" key="1">
    <source>
        <dbReference type="EMBL" id="CAH1427580.1"/>
    </source>
</evidence>